<feature type="domain" description="SMB" evidence="3">
    <location>
        <begin position="54"/>
        <end position="99"/>
    </location>
</feature>
<reference evidence="4" key="1">
    <citation type="submission" date="2022-03" db="EMBL/GenBank/DDBJ databases">
        <authorList>
            <person name="Martin C."/>
        </authorList>
    </citation>
    <scope>NUCLEOTIDE SEQUENCE</scope>
</reference>
<accession>A0A8S4PNJ7</accession>
<keyword evidence="2" id="KW-0472">Membrane</keyword>
<proteinExistence type="predicted"/>
<dbReference type="SMART" id="SM00201">
    <property type="entry name" value="SO"/>
    <property type="match status" value="1"/>
</dbReference>
<evidence type="ECO:0000256" key="1">
    <source>
        <dbReference type="ARBA" id="ARBA00023157"/>
    </source>
</evidence>
<evidence type="ECO:0000313" key="4">
    <source>
        <dbReference type="EMBL" id="CAH1795494.1"/>
    </source>
</evidence>
<protein>
    <recommendedName>
        <fullName evidence="3">SMB domain-containing protein</fullName>
    </recommendedName>
</protein>
<dbReference type="InterPro" id="IPR001212">
    <property type="entry name" value="Somatomedin_B_dom"/>
</dbReference>
<dbReference type="AlphaFoldDB" id="A0A8S4PNJ7"/>
<dbReference type="Pfam" id="PF01033">
    <property type="entry name" value="Somatomedin_B"/>
    <property type="match status" value="1"/>
</dbReference>
<gene>
    <name evidence="4" type="ORF">OFUS_LOCUS20027</name>
</gene>
<feature type="transmembrane region" description="Helical" evidence="2">
    <location>
        <begin position="7"/>
        <end position="27"/>
    </location>
</feature>
<dbReference type="Gene3D" id="4.10.410.20">
    <property type="match status" value="1"/>
</dbReference>
<keyword evidence="1" id="KW-1015">Disulfide bond</keyword>
<dbReference type="InterPro" id="IPR036024">
    <property type="entry name" value="Somatomedin_B-like_dom_sf"/>
</dbReference>
<dbReference type="EMBL" id="CAIIXF020000009">
    <property type="protein sequence ID" value="CAH1795494.1"/>
    <property type="molecule type" value="Genomic_DNA"/>
</dbReference>
<evidence type="ECO:0000313" key="5">
    <source>
        <dbReference type="Proteomes" id="UP000749559"/>
    </source>
</evidence>
<organism evidence="4 5">
    <name type="scientific">Owenia fusiformis</name>
    <name type="common">Polychaete worm</name>
    <dbReference type="NCBI Taxonomy" id="6347"/>
    <lineage>
        <taxon>Eukaryota</taxon>
        <taxon>Metazoa</taxon>
        <taxon>Spiralia</taxon>
        <taxon>Lophotrochozoa</taxon>
        <taxon>Annelida</taxon>
        <taxon>Polychaeta</taxon>
        <taxon>Sedentaria</taxon>
        <taxon>Canalipalpata</taxon>
        <taxon>Sabellida</taxon>
        <taxon>Oweniida</taxon>
        <taxon>Oweniidae</taxon>
        <taxon>Owenia</taxon>
    </lineage>
</organism>
<keyword evidence="2" id="KW-1133">Transmembrane helix</keyword>
<name>A0A8S4PNJ7_OWEFU</name>
<keyword evidence="2" id="KW-0812">Transmembrane</keyword>
<dbReference type="PROSITE" id="PS50958">
    <property type="entry name" value="SMB_2"/>
    <property type="match status" value="1"/>
</dbReference>
<dbReference type="PROSITE" id="PS00524">
    <property type="entry name" value="SMB_1"/>
    <property type="match status" value="1"/>
</dbReference>
<dbReference type="Proteomes" id="UP000749559">
    <property type="component" value="Unassembled WGS sequence"/>
</dbReference>
<comment type="caution">
    <text evidence="4">The sequence shown here is derived from an EMBL/GenBank/DDBJ whole genome shotgun (WGS) entry which is preliminary data.</text>
</comment>
<dbReference type="InterPro" id="IPR053231">
    <property type="entry name" value="GPCR_LN-TM7"/>
</dbReference>
<dbReference type="PANTHER" id="PTHR45902:SF1">
    <property type="entry name" value="LATROPHILIN RECEPTOR-LIKE PROTEIN A"/>
    <property type="match status" value="1"/>
</dbReference>
<dbReference type="SUPFAM" id="SSF90188">
    <property type="entry name" value="Somatomedin B domain"/>
    <property type="match status" value="1"/>
</dbReference>
<sequence length="526" mass="59766">HLKREAVSKMFFGLIYLNVWMLLIMGINSDRQPLEKCDGTLVNYESNNEICLHSASSCMGRCGSYTNDTEMTFTCSCDSKCTLYKDCCDDFTHECPDESKRANEDEIHPKCTETKGNFGSVFQILDCPSDYLDISIKIKCLLNKQKKFGISSIPVVDPTTDFHYGNVFCAICNGVNPAQTVAWEVQISCPKFKIFNCWNNMAEILTLLQNDVQTGSNMADINIEYNPYVVPESPPRICAVTVDYCTGKCHNDTIVNMCVKTKGAIVHDIHMIPYKNLYCAICSSDRMIRAGGMILCGYKAPLKILNFIQYSVKVLFDFNRDGTDAYATTLIPMLGYMNQDPIMYTCRVNDKCVIEDCDSTSATVSQNRSVCIHQNTWVVEVHVKVIKPEQSLRDNMILVIQQSLMNSVLNGTGTITFRTRPRYQEDMQLSMAFIFEKHFSQNQIKRLINETFSNLENLNCTIQNVKFHDGKDENQTTLENKTKFENKLKSNEQNMASGTLDQNRVNGGRIYIVVIVWSFIYFAPYG</sequence>
<evidence type="ECO:0000256" key="2">
    <source>
        <dbReference type="SAM" id="Phobius"/>
    </source>
</evidence>
<dbReference type="PANTHER" id="PTHR45902">
    <property type="entry name" value="LATROPHILIN RECEPTOR-LIKE PROTEIN A"/>
    <property type="match status" value="1"/>
</dbReference>
<feature type="non-terminal residue" evidence="4">
    <location>
        <position position="1"/>
    </location>
</feature>
<evidence type="ECO:0000259" key="3">
    <source>
        <dbReference type="PROSITE" id="PS50958"/>
    </source>
</evidence>
<keyword evidence="5" id="KW-1185">Reference proteome</keyword>
<dbReference type="OrthoDB" id="6155123at2759"/>